<protein>
    <submittedName>
        <fullName evidence="2">Uncharacterized membrane protein YgdD (TMEM256/DUF423 family)</fullName>
    </submittedName>
</protein>
<organism evidence="2 3">
    <name type="scientific">Kaistia dalseonensis</name>
    <dbReference type="NCBI Taxonomy" id="410840"/>
    <lineage>
        <taxon>Bacteria</taxon>
        <taxon>Pseudomonadati</taxon>
        <taxon>Pseudomonadota</taxon>
        <taxon>Alphaproteobacteria</taxon>
        <taxon>Hyphomicrobiales</taxon>
        <taxon>Kaistiaceae</taxon>
        <taxon>Kaistia</taxon>
    </lineage>
</organism>
<dbReference type="EMBL" id="JAUSVO010000003">
    <property type="protein sequence ID" value="MDQ0437849.1"/>
    <property type="molecule type" value="Genomic_DNA"/>
</dbReference>
<accession>A0ABU0H8L5</accession>
<feature type="transmembrane region" description="Helical" evidence="1">
    <location>
        <begin position="87"/>
        <end position="113"/>
    </location>
</feature>
<feature type="transmembrane region" description="Helical" evidence="1">
    <location>
        <begin position="30"/>
        <end position="52"/>
    </location>
</feature>
<evidence type="ECO:0000256" key="1">
    <source>
        <dbReference type="SAM" id="Phobius"/>
    </source>
</evidence>
<dbReference type="InterPro" id="IPR006696">
    <property type="entry name" value="DUF423"/>
</dbReference>
<dbReference type="Proteomes" id="UP001241603">
    <property type="component" value="Unassembled WGS sequence"/>
</dbReference>
<reference evidence="2 3" key="1">
    <citation type="submission" date="2023-07" db="EMBL/GenBank/DDBJ databases">
        <title>Genomic Encyclopedia of Type Strains, Phase IV (KMG-IV): sequencing the most valuable type-strain genomes for metagenomic binning, comparative biology and taxonomic classification.</title>
        <authorList>
            <person name="Goeker M."/>
        </authorList>
    </citation>
    <scope>NUCLEOTIDE SEQUENCE [LARGE SCALE GENOMIC DNA]</scope>
    <source>
        <strain evidence="2 3">B6-8</strain>
    </source>
</reference>
<keyword evidence="1" id="KW-1133">Transmembrane helix</keyword>
<keyword evidence="1" id="KW-0472">Membrane</keyword>
<comment type="caution">
    <text evidence="2">The sequence shown here is derived from an EMBL/GenBank/DDBJ whole genome shotgun (WGS) entry which is preliminary data.</text>
</comment>
<keyword evidence="1" id="KW-0812">Transmembrane</keyword>
<sequence length="116" mass="11410">MDRSLIAVAGIAGAIGVALAAAGAHLPDGGRLAIAGSMAMAQAPALLALGFYWPSNGRLLGLSAWVIALGLLGFAGALIFHSLSGSAALSFIAPIGGTTMIIGWIGVTVAALVTKR</sequence>
<keyword evidence="3" id="KW-1185">Reference proteome</keyword>
<name>A0ABU0H8L5_9HYPH</name>
<dbReference type="Pfam" id="PF04241">
    <property type="entry name" value="DUF423"/>
    <property type="match status" value="1"/>
</dbReference>
<evidence type="ECO:0000313" key="2">
    <source>
        <dbReference type="EMBL" id="MDQ0437849.1"/>
    </source>
</evidence>
<proteinExistence type="predicted"/>
<evidence type="ECO:0000313" key="3">
    <source>
        <dbReference type="Proteomes" id="UP001241603"/>
    </source>
</evidence>
<dbReference type="RefSeq" id="WP_266348778.1">
    <property type="nucleotide sequence ID" value="NZ_JAPKNG010000003.1"/>
</dbReference>
<gene>
    <name evidence="2" type="ORF">QO014_002241</name>
</gene>
<feature type="transmembrane region" description="Helical" evidence="1">
    <location>
        <begin position="59"/>
        <end position="81"/>
    </location>
</feature>